<dbReference type="RefSeq" id="WP_189057433.1">
    <property type="nucleotide sequence ID" value="NZ_BMOR01000011.1"/>
</dbReference>
<evidence type="ECO:0000313" key="2">
    <source>
        <dbReference type="Proteomes" id="UP000645517"/>
    </source>
</evidence>
<dbReference type="Proteomes" id="UP000645517">
    <property type="component" value="Unassembled WGS sequence"/>
</dbReference>
<name>A0ABQ2J911_9DEIO</name>
<proteinExistence type="predicted"/>
<accession>A0ABQ2J911</accession>
<gene>
    <name evidence="1" type="ORF">GCM10010842_25650</name>
</gene>
<protein>
    <recommendedName>
        <fullName evidence="3">Apea-like HEPN domain-containing protein</fullName>
    </recommendedName>
</protein>
<evidence type="ECO:0000313" key="1">
    <source>
        <dbReference type="EMBL" id="GGN40609.1"/>
    </source>
</evidence>
<organism evidence="1 2">
    <name type="scientific">Deinococcus daejeonensis</name>
    <dbReference type="NCBI Taxonomy" id="1007098"/>
    <lineage>
        <taxon>Bacteria</taxon>
        <taxon>Thermotogati</taxon>
        <taxon>Deinococcota</taxon>
        <taxon>Deinococci</taxon>
        <taxon>Deinococcales</taxon>
        <taxon>Deinococcaceae</taxon>
        <taxon>Deinococcus</taxon>
    </lineage>
</organism>
<keyword evidence="2" id="KW-1185">Reference proteome</keyword>
<comment type="caution">
    <text evidence="1">The sequence shown here is derived from an EMBL/GenBank/DDBJ whole genome shotgun (WGS) entry which is preliminary data.</text>
</comment>
<dbReference type="EMBL" id="BMOR01000011">
    <property type="protein sequence ID" value="GGN40609.1"/>
    <property type="molecule type" value="Genomic_DNA"/>
</dbReference>
<evidence type="ECO:0008006" key="3">
    <source>
        <dbReference type="Google" id="ProtNLM"/>
    </source>
</evidence>
<reference evidence="2" key="1">
    <citation type="journal article" date="2019" name="Int. J. Syst. Evol. Microbiol.">
        <title>The Global Catalogue of Microorganisms (GCM) 10K type strain sequencing project: providing services to taxonomists for standard genome sequencing and annotation.</title>
        <authorList>
            <consortium name="The Broad Institute Genomics Platform"/>
            <consortium name="The Broad Institute Genome Sequencing Center for Infectious Disease"/>
            <person name="Wu L."/>
            <person name="Ma J."/>
        </authorList>
    </citation>
    <scope>NUCLEOTIDE SEQUENCE [LARGE SCALE GENOMIC DNA]</scope>
    <source>
        <strain evidence="2">JCM 16918</strain>
    </source>
</reference>
<sequence>MSRNKIKTNQNIFLKFEEFIQTHQGSFNLPPIPRWISSTANEGDQIMNAKLVDKLILTGAIAICIYIWHQKYYLITSGLHSESEITSNLVEIDLPNGIVTAFIVDSEIEITKASDLSDIYQKFSIMPQIDDTPAGYAIDDVLKFFPIIKCYEIMDYSSHNIVHSLFKIINSSKRNLYLPIKQGSLDNFEEMVVSDRYPSLSILEGLISHRFESLFLSSYHAIEIFYGIPKLLSFQNTLNIPLSPKEIAKALEDVYGVRQREEEAICDICNAAQGNINTAALTAALDSWLPARGMPNIGKKIYKIRNSIVHSRLSTDRPVYDRNSWNTIIYNMTQIALTLR</sequence>